<reference evidence="3" key="1">
    <citation type="submission" date="2018-01" db="EMBL/GenBank/DDBJ databases">
        <title>An insight into the sialome of Amazonian anophelines.</title>
        <authorList>
            <person name="Ribeiro J.M."/>
            <person name="Scarpassa V."/>
            <person name="Calvo E."/>
        </authorList>
    </citation>
    <scope>NUCLEOTIDE SEQUENCE</scope>
</reference>
<evidence type="ECO:0000256" key="2">
    <source>
        <dbReference type="SAM" id="SignalP"/>
    </source>
</evidence>
<evidence type="ECO:0000256" key="1">
    <source>
        <dbReference type="SAM" id="MobiDB-lite"/>
    </source>
</evidence>
<name>A0A2M4DBS7_ANODA</name>
<evidence type="ECO:0000313" key="3">
    <source>
        <dbReference type="EMBL" id="MBW74986.1"/>
    </source>
</evidence>
<feature type="chain" id="PRO_5014915178" evidence="2">
    <location>
        <begin position="19"/>
        <end position="115"/>
    </location>
</feature>
<sequence length="115" mass="12290">MVPLVPTMVAVLPSSWSALVFMRAIPPPGKCSSAVTSISTPSSFTVPEATTLVGATPPNAHRHTWMVYTPRSSVVPPPNPFNRSRSTSCNSKPNSTDTSRTSPSAPLSIRSRSRR</sequence>
<feature type="region of interest" description="Disordered" evidence="1">
    <location>
        <begin position="70"/>
        <end position="115"/>
    </location>
</feature>
<feature type="signal peptide" evidence="2">
    <location>
        <begin position="1"/>
        <end position="18"/>
    </location>
</feature>
<organism evidence="3">
    <name type="scientific">Anopheles darlingi</name>
    <name type="common">Mosquito</name>
    <dbReference type="NCBI Taxonomy" id="43151"/>
    <lineage>
        <taxon>Eukaryota</taxon>
        <taxon>Metazoa</taxon>
        <taxon>Ecdysozoa</taxon>
        <taxon>Arthropoda</taxon>
        <taxon>Hexapoda</taxon>
        <taxon>Insecta</taxon>
        <taxon>Pterygota</taxon>
        <taxon>Neoptera</taxon>
        <taxon>Endopterygota</taxon>
        <taxon>Diptera</taxon>
        <taxon>Nematocera</taxon>
        <taxon>Culicoidea</taxon>
        <taxon>Culicidae</taxon>
        <taxon>Anophelinae</taxon>
        <taxon>Anopheles</taxon>
    </lineage>
</organism>
<keyword evidence="2" id="KW-0732">Signal</keyword>
<protein>
    <submittedName>
        <fullName evidence="3">Putative secreted protein</fullName>
    </submittedName>
</protein>
<dbReference type="AlphaFoldDB" id="A0A2M4DBS7"/>
<dbReference type="EMBL" id="GGFL01010808">
    <property type="protein sequence ID" value="MBW74986.1"/>
    <property type="molecule type" value="Transcribed_RNA"/>
</dbReference>
<feature type="compositionally biased region" description="Polar residues" evidence="1">
    <location>
        <begin position="81"/>
        <end position="105"/>
    </location>
</feature>
<accession>A0A2M4DBS7</accession>
<proteinExistence type="predicted"/>